<reference evidence="3" key="4">
    <citation type="submission" date="2023-08" db="EMBL/GenBank/DDBJ databases">
        <authorList>
            <person name="Sun Q."/>
            <person name="Zhou Y."/>
        </authorList>
    </citation>
    <scope>NUCLEOTIDE SEQUENCE</scope>
    <source>
        <strain evidence="4">CGMCC 1.8884</strain>
        <strain evidence="3">CGMCC 1.8885</strain>
    </source>
</reference>
<accession>A0AAV4K6G2</accession>
<evidence type="ECO:0000313" key="4">
    <source>
        <dbReference type="EMBL" id="GGP29661.1"/>
    </source>
</evidence>
<evidence type="ECO:0000313" key="3">
    <source>
        <dbReference type="EMBL" id="GGI83358.1"/>
    </source>
</evidence>
<keyword evidence="5" id="KW-1185">Reference proteome</keyword>
<feature type="transmembrane region" description="Helical" evidence="2">
    <location>
        <begin position="98"/>
        <end position="117"/>
    </location>
</feature>
<organism evidence="3 6">
    <name type="scientific">Deinococcus wulumuqiensis</name>
    <dbReference type="NCBI Taxonomy" id="980427"/>
    <lineage>
        <taxon>Bacteria</taxon>
        <taxon>Thermotogati</taxon>
        <taxon>Deinococcota</taxon>
        <taxon>Deinococci</taxon>
        <taxon>Deinococcales</taxon>
        <taxon>Deinococcaceae</taxon>
        <taxon>Deinococcus</taxon>
    </lineage>
</organism>
<dbReference type="GeneID" id="59165746"/>
<comment type="caution">
    <text evidence="3">The sequence shown here is derived from an EMBL/GenBank/DDBJ whole genome shotgun (WGS) entry which is preliminary data.</text>
</comment>
<evidence type="ECO:0000256" key="1">
    <source>
        <dbReference type="SAM" id="MobiDB-lite"/>
    </source>
</evidence>
<reference evidence="5" key="3">
    <citation type="journal article" date="2019" name="Int. J. Syst. Evol. Microbiol.">
        <title>The Global Catalogue of Microorganisms (GCM) 10K type strain sequencing project: providing services to taxonomists for standard genome sequencing and annotation.</title>
        <authorList>
            <consortium name="The Broad Institute Genomics Platform"/>
            <consortium name="The Broad Institute Genome Sequencing Center for Infectious Disease"/>
            <person name="Wu L."/>
            <person name="Ma J."/>
        </authorList>
    </citation>
    <scope>NUCLEOTIDE SEQUENCE [LARGE SCALE GENOMIC DNA]</scope>
    <source>
        <strain evidence="5">CGMCC 1.8884</strain>
    </source>
</reference>
<feature type="transmembrane region" description="Helical" evidence="2">
    <location>
        <begin position="158"/>
        <end position="176"/>
    </location>
</feature>
<dbReference type="EMBL" id="BMLZ01000013">
    <property type="protein sequence ID" value="GGP29661.1"/>
    <property type="molecule type" value="Genomic_DNA"/>
</dbReference>
<evidence type="ECO:0000313" key="5">
    <source>
        <dbReference type="Proteomes" id="UP000630135"/>
    </source>
</evidence>
<reference evidence="4" key="1">
    <citation type="journal article" date="2014" name="Int. J. Syst. Evol. Microbiol.">
        <title>Complete genome of a new Firmicutes species belonging to the dominant human colonic microbiota ('Ruminococcus bicirculans') reveals two chromosomes and a selective capacity to utilize plant glucans.</title>
        <authorList>
            <consortium name="NISC Comparative Sequencing Program"/>
            <person name="Wegmann U."/>
            <person name="Louis P."/>
            <person name="Goesmann A."/>
            <person name="Henrissat B."/>
            <person name="Duncan S.H."/>
            <person name="Flint H.J."/>
        </authorList>
    </citation>
    <scope>NUCLEOTIDE SEQUENCE</scope>
    <source>
        <strain evidence="4">CGMCC 1.8884</strain>
    </source>
</reference>
<dbReference type="PANTHER" id="PTHR36833:SF1">
    <property type="entry name" value="INTEGRAL MEMBRANE TRANSPORT PROTEIN"/>
    <property type="match status" value="1"/>
</dbReference>
<dbReference type="EMBL" id="BMMA01000014">
    <property type="protein sequence ID" value="GGI83358.1"/>
    <property type="molecule type" value="Genomic_DNA"/>
</dbReference>
<feature type="transmembrane region" description="Helical" evidence="2">
    <location>
        <begin position="55"/>
        <end position="78"/>
    </location>
</feature>
<feature type="transmembrane region" description="Helical" evidence="2">
    <location>
        <begin position="241"/>
        <end position="260"/>
    </location>
</feature>
<keyword evidence="2" id="KW-1133">Transmembrane helix</keyword>
<feature type="transmembrane region" description="Helical" evidence="2">
    <location>
        <begin position="188"/>
        <end position="210"/>
    </location>
</feature>
<gene>
    <name evidence="4" type="ORF">GCM10008021_13120</name>
    <name evidence="3" type="ORF">GCM10010914_17030</name>
</gene>
<dbReference type="AlphaFoldDB" id="A0AAV4K6G2"/>
<feature type="region of interest" description="Disordered" evidence="1">
    <location>
        <begin position="1"/>
        <end position="23"/>
    </location>
</feature>
<dbReference type="PANTHER" id="PTHR36833">
    <property type="entry name" value="SLR0610 PROTEIN-RELATED"/>
    <property type="match status" value="1"/>
</dbReference>
<name>A0AAV4K6G2_9DEIO</name>
<feature type="transmembrane region" description="Helical" evidence="2">
    <location>
        <begin position="272"/>
        <end position="291"/>
    </location>
</feature>
<sequence length="303" mass="32980">MKKVSGSPPLPDPLQAAHTSPPQVGREQQRLLPSAIRHLHLYFLLLRAQMRSQQVYRVSFALDALAAALITFTEYMAFVLVLPRFGGLGGWSLPEISLLYGLAELGFVVMDLLFGGFDAPNLSQHVRTGSFSTFLLRPAPLALQVFGSDFALRRVTRVLLALGIVGYALSGLHLPFTPETVGLLLGSLLGLIAFFGGLFVVGGTLTFWTVDSVEAMNVLTYGGRSLISYPMDIYGAFLRKTFTYVLPAAFLSCFPVLHLLGRPLPDGLPHWAAFLPLPAGLLVLSLAFAFWRLGVRRYVGTGS</sequence>
<keyword evidence="2" id="KW-0472">Membrane</keyword>
<dbReference type="Pfam" id="PF06182">
    <property type="entry name" value="ABC2_membrane_6"/>
    <property type="match status" value="1"/>
</dbReference>
<keyword evidence="2" id="KW-0812">Transmembrane</keyword>
<protein>
    <submittedName>
        <fullName evidence="3">ABC transporter permease</fullName>
    </submittedName>
</protein>
<dbReference type="RefSeq" id="WP_152423511.1">
    <property type="nucleotide sequence ID" value="NZ_BMLZ01000013.1"/>
</dbReference>
<reference evidence="3" key="2">
    <citation type="journal article" date="2014" name="Int. J. Syst. Evol. Microbiol.">
        <title>Complete genome sequence of Corynebacterium casei LMG S-19264T (=DSM 44701T), isolated from a smear-ripened cheese.</title>
        <authorList>
            <consortium name="US DOE Joint Genome Institute (JGI-PGF)"/>
            <person name="Walter F."/>
            <person name="Albersmeier A."/>
            <person name="Kalinowski J."/>
            <person name="Ruckert C."/>
        </authorList>
    </citation>
    <scope>NUCLEOTIDE SEQUENCE</scope>
    <source>
        <strain evidence="3">CGMCC 1.8885</strain>
    </source>
</reference>
<proteinExistence type="predicted"/>
<dbReference type="Proteomes" id="UP000630135">
    <property type="component" value="Unassembled WGS sequence"/>
</dbReference>
<evidence type="ECO:0000313" key="6">
    <source>
        <dbReference type="Proteomes" id="UP000652720"/>
    </source>
</evidence>
<evidence type="ECO:0000256" key="2">
    <source>
        <dbReference type="SAM" id="Phobius"/>
    </source>
</evidence>
<dbReference type="InterPro" id="IPR010390">
    <property type="entry name" value="ABC-2_transporter-like"/>
</dbReference>
<dbReference type="Proteomes" id="UP000652720">
    <property type="component" value="Unassembled WGS sequence"/>
</dbReference>